<dbReference type="SMART" id="SM00898">
    <property type="entry name" value="Fapy_DNA_glyco"/>
    <property type="match status" value="1"/>
</dbReference>
<dbReference type="PANTHER" id="PTHR42697:SF1">
    <property type="entry name" value="ENDONUCLEASE 8"/>
    <property type="match status" value="1"/>
</dbReference>
<dbReference type="InterPro" id="IPR035937">
    <property type="entry name" value="FPG_N"/>
</dbReference>
<dbReference type="PROSITE" id="PS51068">
    <property type="entry name" value="FPG_CAT"/>
    <property type="match status" value="1"/>
</dbReference>
<name>A0ABZ0HZS0_9GAMM</name>
<keyword evidence="4" id="KW-0227">DNA damage</keyword>
<keyword evidence="16" id="KW-0255">Endonuclease</keyword>
<dbReference type="Proteomes" id="UP001626537">
    <property type="component" value="Chromosome"/>
</dbReference>
<evidence type="ECO:0000259" key="14">
    <source>
        <dbReference type="PROSITE" id="PS51066"/>
    </source>
</evidence>
<accession>A0ABZ0HZS0</accession>
<evidence type="ECO:0000313" key="17">
    <source>
        <dbReference type="Proteomes" id="UP001626537"/>
    </source>
</evidence>
<dbReference type="EMBL" id="CP136864">
    <property type="protein sequence ID" value="WOJ92282.1"/>
    <property type="molecule type" value="Genomic_DNA"/>
</dbReference>
<keyword evidence="17" id="KW-1185">Reference proteome</keyword>
<feature type="domain" description="Formamidopyrimidine-DNA glycosylase catalytic" evidence="15">
    <location>
        <begin position="2"/>
        <end position="93"/>
    </location>
</feature>
<evidence type="ECO:0000256" key="2">
    <source>
        <dbReference type="ARBA" id="ARBA00012720"/>
    </source>
</evidence>
<dbReference type="EC" id="4.2.99.18" evidence="2"/>
<keyword evidence="7" id="KW-0862">Zinc</keyword>
<dbReference type="NCBIfam" id="NF007763">
    <property type="entry name" value="PRK10445.1"/>
    <property type="match status" value="1"/>
</dbReference>
<dbReference type="InterPro" id="IPR044091">
    <property type="entry name" value="EcNei-like_N"/>
</dbReference>
<dbReference type="Gene3D" id="3.20.190.10">
    <property type="entry name" value="MutM-like, N-terminal"/>
    <property type="match status" value="1"/>
</dbReference>
<organism evidence="16 17">
    <name type="scientific">Congregibacter variabilis</name>
    <dbReference type="NCBI Taxonomy" id="3081200"/>
    <lineage>
        <taxon>Bacteria</taxon>
        <taxon>Pseudomonadati</taxon>
        <taxon>Pseudomonadota</taxon>
        <taxon>Gammaproteobacteria</taxon>
        <taxon>Cellvibrionales</taxon>
        <taxon>Halieaceae</taxon>
        <taxon>Congregibacter</taxon>
    </lineage>
</organism>
<evidence type="ECO:0000256" key="5">
    <source>
        <dbReference type="ARBA" id="ARBA00022771"/>
    </source>
</evidence>
<dbReference type="GO" id="GO:0140078">
    <property type="term" value="F:class I DNA-(apurinic or apyrimidinic site) endonuclease activity"/>
    <property type="evidence" value="ECO:0007669"/>
    <property type="project" value="UniProtKB-EC"/>
</dbReference>
<keyword evidence="3" id="KW-0479">Metal-binding</keyword>
<evidence type="ECO:0000256" key="10">
    <source>
        <dbReference type="ARBA" id="ARBA00023239"/>
    </source>
</evidence>
<evidence type="ECO:0000256" key="8">
    <source>
        <dbReference type="ARBA" id="ARBA00023125"/>
    </source>
</evidence>
<dbReference type="InterPro" id="IPR010979">
    <property type="entry name" value="Ribosomal_uS13-like_H2TH"/>
</dbReference>
<evidence type="ECO:0000256" key="11">
    <source>
        <dbReference type="ARBA" id="ARBA00023268"/>
    </source>
</evidence>
<keyword evidence="16" id="KW-0540">Nuclease</keyword>
<evidence type="ECO:0000313" key="16">
    <source>
        <dbReference type="EMBL" id="WOJ92282.1"/>
    </source>
</evidence>
<evidence type="ECO:0000256" key="12">
    <source>
        <dbReference type="ARBA" id="ARBA00023295"/>
    </source>
</evidence>
<evidence type="ECO:0000256" key="7">
    <source>
        <dbReference type="ARBA" id="ARBA00022833"/>
    </source>
</evidence>
<sequence length="274" mass="30991">MPEGPEIRRAADRIADVLVDETIEEVAFAFPELQRFGHLLSGQRVVDIETRGKALLTHFDNDYAIYSHNQLYGVWKIAKRGKTPATNRSLRLALHTATHSALLYSASDISVWARDDLGMHPFLAALGPDLLSAKLIWQDISERLKLQRFAGRSLNALYLDQHFLAGSGNYLRSEILFCAGAHPKRRPRDLGRAELGALARETLKLPRRSYETGGITLPPRLAASLKKTVKGRERRRFFVFGRDGRACYQCGDTILRDSMGSRRIYWCPTCQRQP</sequence>
<dbReference type="InterPro" id="IPR015886">
    <property type="entry name" value="H2TH_FPG"/>
</dbReference>
<keyword evidence="5 13" id="KW-0863">Zinc-finger</keyword>
<keyword evidence="8" id="KW-0238">DNA-binding</keyword>
<dbReference type="RefSeq" id="WP_407346865.1">
    <property type="nucleotide sequence ID" value="NZ_CP136864.1"/>
</dbReference>
<dbReference type="PROSITE" id="PS51066">
    <property type="entry name" value="ZF_FPG_2"/>
    <property type="match status" value="1"/>
</dbReference>
<comment type="similarity">
    <text evidence="1">Belongs to the FPG family.</text>
</comment>
<keyword evidence="9" id="KW-0234">DNA repair</keyword>
<dbReference type="SUPFAM" id="SSF81624">
    <property type="entry name" value="N-terminal domain of MutM-like DNA repair proteins"/>
    <property type="match status" value="1"/>
</dbReference>
<gene>
    <name evidence="16" type="primary">nei</name>
    <name evidence="16" type="ORF">R0135_10845</name>
</gene>
<dbReference type="InterPro" id="IPR000214">
    <property type="entry name" value="Znf_DNA_glyclase/AP_lyase"/>
</dbReference>
<dbReference type="SUPFAM" id="SSF46946">
    <property type="entry name" value="S13-like H2TH domain"/>
    <property type="match status" value="1"/>
</dbReference>
<keyword evidence="6" id="KW-0378">Hydrolase</keyword>
<evidence type="ECO:0000256" key="9">
    <source>
        <dbReference type="ARBA" id="ARBA00023204"/>
    </source>
</evidence>
<keyword evidence="10 16" id="KW-0456">Lyase</keyword>
<reference evidence="16 17" key="1">
    <citation type="submission" date="2023-10" db="EMBL/GenBank/DDBJ databases">
        <title>Two novel species belonging to the OM43/NOR5 clade.</title>
        <authorList>
            <person name="Park M."/>
        </authorList>
    </citation>
    <scope>NUCLEOTIDE SEQUENCE [LARGE SCALE GENOMIC DNA]</scope>
    <source>
        <strain evidence="16 17">IMCC43200</strain>
    </source>
</reference>
<dbReference type="Gene3D" id="1.10.8.50">
    <property type="match status" value="1"/>
</dbReference>
<evidence type="ECO:0000256" key="3">
    <source>
        <dbReference type="ARBA" id="ARBA00022723"/>
    </source>
</evidence>
<evidence type="ECO:0000256" key="13">
    <source>
        <dbReference type="PROSITE-ProRule" id="PRU00391"/>
    </source>
</evidence>
<keyword evidence="11" id="KW-0511">Multifunctional enzyme</keyword>
<proteinExistence type="inferred from homology"/>
<protein>
    <recommendedName>
        <fullName evidence="2">DNA-(apurinic or apyrimidinic site) lyase</fullName>
        <ecNumber evidence="2">4.2.99.18</ecNumber>
    </recommendedName>
</protein>
<dbReference type="PANTHER" id="PTHR42697">
    <property type="entry name" value="ENDONUCLEASE 8"/>
    <property type="match status" value="1"/>
</dbReference>
<dbReference type="Pfam" id="PF06831">
    <property type="entry name" value="H2TH"/>
    <property type="match status" value="1"/>
</dbReference>
<evidence type="ECO:0000259" key="15">
    <source>
        <dbReference type="PROSITE" id="PS51068"/>
    </source>
</evidence>
<dbReference type="SUPFAM" id="SSF57716">
    <property type="entry name" value="Glucocorticoid receptor-like (DNA-binding domain)"/>
    <property type="match status" value="1"/>
</dbReference>
<evidence type="ECO:0000256" key="4">
    <source>
        <dbReference type="ARBA" id="ARBA00022763"/>
    </source>
</evidence>
<dbReference type="Pfam" id="PF01149">
    <property type="entry name" value="Fapy_DNA_glyco"/>
    <property type="match status" value="1"/>
</dbReference>
<dbReference type="InterPro" id="IPR012319">
    <property type="entry name" value="FPG_cat"/>
</dbReference>
<keyword evidence="12" id="KW-0326">Glycosidase</keyword>
<feature type="domain" description="FPG-type" evidence="14">
    <location>
        <begin position="238"/>
        <end position="272"/>
    </location>
</feature>
<evidence type="ECO:0000256" key="6">
    <source>
        <dbReference type="ARBA" id="ARBA00022801"/>
    </source>
</evidence>
<dbReference type="CDD" id="cd08965">
    <property type="entry name" value="EcNei-like_N"/>
    <property type="match status" value="1"/>
</dbReference>
<dbReference type="SMART" id="SM01232">
    <property type="entry name" value="H2TH"/>
    <property type="match status" value="1"/>
</dbReference>
<evidence type="ECO:0000256" key="1">
    <source>
        <dbReference type="ARBA" id="ARBA00009409"/>
    </source>
</evidence>